<evidence type="ECO:0000313" key="6">
    <source>
        <dbReference type="EMBL" id="SDI43263.1"/>
    </source>
</evidence>
<dbReference type="GO" id="GO:0003700">
    <property type="term" value="F:DNA-binding transcription factor activity"/>
    <property type="evidence" value="ECO:0007669"/>
    <property type="project" value="InterPro"/>
</dbReference>
<accession>A0A1G8KIK1</accession>
<keyword evidence="4" id="KW-0804">Transcription</keyword>
<dbReference type="CDD" id="cd05466">
    <property type="entry name" value="PBP2_LTTR_substrate"/>
    <property type="match status" value="1"/>
</dbReference>
<dbReference type="Proteomes" id="UP000199017">
    <property type="component" value="Unassembled WGS sequence"/>
</dbReference>
<dbReference type="GO" id="GO:0003677">
    <property type="term" value="F:DNA binding"/>
    <property type="evidence" value="ECO:0007669"/>
    <property type="project" value="UniProtKB-KW"/>
</dbReference>
<evidence type="ECO:0000256" key="1">
    <source>
        <dbReference type="ARBA" id="ARBA00009437"/>
    </source>
</evidence>
<dbReference type="Pfam" id="PF00126">
    <property type="entry name" value="HTH_1"/>
    <property type="match status" value="1"/>
</dbReference>
<comment type="similarity">
    <text evidence="1">Belongs to the LysR transcriptional regulatory family.</text>
</comment>
<dbReference type="PRINTS" id="PR00039">
    <property type="entry name" value="HTHLYSR"/>
</dbReference>
<dbReference type="InterPro" id="IPR050950">
    <property type="entry name" value="HTH-type_LysR_regulators"/>
</dbReference>
<evidence type="ECO:0000256" key="4">
    <source>
        <dbReference type="ARBA" id="ARBA00023163"/>
    </source>
</evidence>
<keyword evidence="7" id="KW-1185">Reference proteome</keyword>
<protein>
    <submittedName>
        <fullName evidence="6">DNA-binding transcriptional regulator, LysR family</fullName>
    </submittedName>
</protein>
<dbReference type="FunFam" id="1.10.10.10:FF:000001">
    <property type="entry name" value="LysR family transcriptional regulator"/>
    <property type="match status" value="1"/>
</dbReference>
<dbReference type="STRING" id="930129.SAMN05216352_107247"/>
<feature type="domain" description="HTH lysR-type" evidence="5">
    <location>
        <begin position="1"/>
        <end position="58"/>
    </location>
</feature>
<evidence type="ECO:0000256" key="3">
    <source>
        <dbReference type="ARBA" id="ARBA00023125"/>
    </source>
</evidence>
<dbReference type="InterPro" id="IPR036390">
    <property type="entry name" value="WH_DNA-bd_sf"/>
</dbReference>
<dbReference type="Pfam" id="PF03466">
    <property type="entry name" value="LysR_substrate"/>
    <property type="match status" value="1"/>
</dbReference>
<keyword evidence="3 6" id="KW-0238">DNA-binding</keyword>
<name>A0A1G8KIK1_9BACI</name>
<dbReference type="EMBL" id="FNDU01000007">
    <property type="protein sequence ID" value="SDI43263.1"/>
    <property type="molecule type" value="Genomic_DNA"/>
</dbReference>
<evidence type="ECO:0000259" key="5">
    <source>
        <dbReference type="PROSITE" id="PS50931"/>
    </source>
</evidence>
<dbReference type="Gene3D" id="1.10.10.10">
    <property type="entry name" value="Winged helix-like DNA-binding domain superfamily/Winged helix DNA-binding domain"/>
    <property type="match status" value="1"/>
</dbReference>
<dbReference type="InterPro" id="IPR036388">
    <property type="entry name" value="WH-like_DNA-bd_sf"/>
</dbReference>
<dbReference type="PANTHER" id="PTHR30419:SF28">
    <property type="entry name" value="HTH-TYPE TRANSCRIPTIONAL REGULATOR BSDA"/>
    <property type="match status" value="1"/>
</dbReference>
<evidence type="ECO:0000256" key="2">
    <source>
        <dbReference type="ARBA" id="ARBA00023015"/>
    </source>
</evidence>
<evidence type="ECO:0000313" key="7">
    <source>
        <dbReference type="Proteomes" id="UP000199017"/>
    </source>
</evidence>
<gene>
    <name evidence="6" type="ORF">SAMN05216352_107247</name>
</gene>
<dbReference type="Gene3D" id="3.40.190.290">
    <property type="match status" value="1"/>
</dbReference>
<sequence>MDIKQLRYFCTVADEGQITKAAKKLHMAQPPLSQQLKKMEEELNIELFERNGRTIELTEAGRVLYKKAKNIMHELEETILEVQETNEGIRGVLAIGSNKSCFSFLPEQMKKLRQQHSKISFLLREGDTFYLEESIRNREIELAFVRLPVDLEEFSTLRLPSESYVLVLPESWNSIEPEVQRISMKELKHIPLMLLHRISGTGQFELIVNECRNHGFEPNVICECPDATMLLSLASTGVGATIVPRSTLYAFPYENLRILELEDASIAAEPAIIWKKDRSLTKAAQRLLDLFKNAYLTT</sequence>
<dbReference type="GO" id="GO:0005829">
    <property type="term" value="C:cytosol"/>
    <property type="evidence" value="ECO:0007669"/>
    <property type="project" value="TreeGrafter"/>
</dbReference>
<dbReference type="InterPro" id="IPR000847">
    <property type="entry name" value="LysR_HTH_N"/>
</dbReference>
<reference evidence="6 7" key="1">
    <citation type="submission" date="2016-10" db="EMBL/GenBank/DDBJ databases">
        <authorList>
            <person name="de Groot N.N."/>
        </authorList>
    </citation>
    <scope>NUCLEOTIDE SEQUENCE [LARGE SCALE GENOMIC DNA]</scope>
    <source>
        <strain evidence="7">P4B,CCM 7963,CECT 7998,DSM 25260,IBRC-M 10614,KCTC 13821</strain>
    </source>
</reference>
<organism evidence="6 7">
    <name type="scientific">Alteribacillus bidgolensis</name>
    <dbReference type="NCBI Taxonomy" id="930129"/>
    <lineage>
        <taxon>Bacteria</taxon>
        <taxon>Bacillati</taxon>
        <taxon>Bacillota</taxon>
        <taxon>Bacilli</taxon>
        <taxon>Bacillales</taxon>
        <taxon>Bacillaceae</taxon>
        <taxon>Alteribacillus</taxon>
    </lineage>
</organism>
<dbReference type="AlphaFoldDB" id="A0A1G8KIK1"/>
<dbReference type="InterPro" id="IPR005119">
    <property type="entry name" value="LysR_subst-bd"/>
</dbReference>
<dbReference type="OrthoDB" id="9803735at2"/>
<dbReference type="RefSeq" id="WP_091585778.1">
    <property type="nucleotide sequence ID" value="NZ_FNDU01000007.1"/>
</dbReference>
<keyword evidence="2" id="KW-0805">Transcription regulation</keyword>
<dbReference type="SUPFAM" id="SSF46785">
    <property type="entry name" value="Winged helix' DNA-binding domain"/>
    <property type="match status" value="1"/>
</dbReference>
<proteinExistence type="inferred from homology"/>
<dbReference type="PROSITE" id="PS50931">
    <property type="entry name" value="HTH_LYSR"/>
    <property type="match status" value="1"/>
</dbReference>
<dbReference type="PANTHER" id="PTHR30419">
    <property type="entry name" value="HTH-TYPE TRANSCRIPTIONAL REGULATOR YBHD"/>
    <property type="match status" value="1"/>
</dbReference>
<dbReference type="SUPFAM" id="SSF53850">
    <property type="entry name" value="Periplasmic binding protein-like II"/>
    <property type="match status" value="1"/>
</dbReference>